<dbReference type="SUPFAM" id="SSF47391">
    <property type="entry name" value="Dimerization-anchoring domain of cAMP-dependent PK regulatory subunit"/>
    <property type="match status" value="1"/>
</dbReference>
<dbReference type="Pfam" id="PF24548">
    <property type="entry name" value="EF_EFCAB10_C"/>
    <property type="match status" value="1"/>
</dbReference>
<dbReference type="PANTHER" id="PTHR21847:SF1">
    <property type="entry name" value="EF-HAND CALCIUM-BINDING DOMAIN-CONTAINING PROTEIN 10"/>
    <property type="match status" value="1"/>
</dbReference>
<reference evidence="3" key="1">
    <citation type="journal article" date="2013" name="Nature">
        <title>The genomes of four tapeworm species reveal adaptations to parasitism.</title>
        <authorList>
            <person name="Tsai I.J."/>
            <person name="Zarowiecki M."/>
            <person name="Holroyd N."/>
            <person name="Garciarrubio A."/>
            <person name="Sanchez-Flores A."/>
            <person name="Brooks K.L."/>
            <person name="Tracey A."/>
            <person name="Bobes R.J."/>
            <person name="Fragoso G."/>
            <person name="Sciutto E."/>
            <person name="Aslett M."/>
            <person name="Beasley H."/>
            <person name="Bennett H.M."/>
            <person name="Cai J."/>
            <person name="Camicia F."/>
            <person name="Clark R."/>
            <person name="Cucher M."/>
            <person name="De Silva N."/>
            <person name="Day T.A."/>
            <person name="Deplazes P."/>
            <person name="Estrada K."/>
            <person name="Fernandez C."/>
            <person name="Holland P.W."/>
            <person name="Hou J."/>
            <person name="Hu S."/>
            <person name="Huckvale T."/>
            <person name="Hung S.S."/>
            <person name="Kamenetzky L."/>
            <person name="Keane J.A."/>
            <person name="Kiss F."/>
            <person name="Koziol U."/>
            <person name="Lambert O."/>
            <person name="Liu K."/>
            <person name="Luo X."/>
            <person name="Luo Y."/>
            <person name="Macchiaroli N."/>
            <person name="Nichol S."/>
            <person name="Paps J."/>
            <person name="Parkinson J."/>
            <person name="Pouchkina-Stantcheva N."/>
            <person name="Riddiford N."/>
            <person name="Rosenzvit M."/>
            <person name="Salinas G."/>
            <person name="Wasmuth J.D."/>
            <person name="Zamanian M."/>
            <person name="Zheng Y."/>
            <person name="Cai X."/>
            <person name="Soberon X."/>
            <person name="Olson P.D."/>
            <person name="Laclette J.P."/>
            <person name="Brehm K."/>
            <person name="Berriman M."/>
            <person name="Garciarrubio A."/>
            <person name="Bobes R.J."/>
            <person name="Fragoso G."/>
            <person name="Sanchez-Flores A."/>
            <person name="Estrada K."/>
            <person name="Cevallos M.A."/>
            <person name="Morett E."/>
            <person name="Gonzalez V."/>
            <person name="Portillo T."/>
            <person name="Ochoa-Leyva A."/>
            <person name="Jose M.V."/>
            <person name="Sciutto E."/>
            <person name="Landa A."/>
            <person name="Jimenez L."/>
            <person name="Valdes V."/>
            <person name="Carrero J.C."/>
            <person name="Larralde C."/>
            <person name="Morales-Montor J."/>
            <person name="Limon-Lason J."/>
            <person name="Soberon X."/>
            <person name="Laclette J.P."/>
        </authorList>
    </citation>
    <scope>NUCLEOTIDE SEQUENCE [LARGE SCALE GENOMIC DNA]</scope>
</reference>
<protein>
    <submittedName>
        <fullName evidence="3">EF hand 2 domain containing protein</fullName>
    </submittedName>
</protein>
<dbReference type="PROSITE" id="PS50222">
    <property type="entry name" value="EF_HAND_2"/>
    <property type="match status" value="1"/>
</dbReference>
<gene>
    <name evidence="3" type="ORF">EmuJ_000881400</name>
</gene>
<evidence type="ECO:0000313" key="3">
    <source>
        <dbReference type="EMBL" id="CDS41187.1"/>
    </source>
</evidence>
<dbReference type="Proteomes" id="UP000017246">
    <property type="component" value="Unassembled WGS sequence"/>
</dbReference>
<dbReference type="InterPro" id="IPR049760">
    <property type="entry name" value="DD_EFCAB10"/>
</dbReference>
<dbReference type="PANTHER" id="PTHR21847">
    <property type="entry name" value="EF-HAND CALCIUM-BINDING DOMAIN-CONTAINING PROTEIN 10"/>
    <property type="match status" value="1"/>
</dbReference>
<dbReference type="InterPro" id="IPR039879">
    <property type="entry name" value="EFC10"/>
</dbReference>
<dbReference type="OMA" id="KRTQEIC"/>
<dbReference type="STRING" id="6211.A0A068YD18"/>
<dbReference type="InterPro" id="IPR002048">
    <property type="entry name" value="EF_hand_dom"/>
</dbReference>
<dbReference type="CDD" id="cd22976">
    <property type="entry name" value="DD_EFCAB10"/>
    <property type="match status" value="1"/>
</dbReference>
<organism evidence="3 4">
    <name type="scientific">Echinococcus multilocularis</name>
    <name type="common">Fox tapeworm</name>
    <dbReference type="NCBI Taxonomy" id="6211"/>
    <lineage>
        <taxon>Eukaryota</taxon>
        <taxon>Metazoa</taxon>
        <taxon>Spiralia</taxon>
        <taxon>Lophotrochozoa</taxon>
        <taxon>Platyhelminthes</taxon>
        <taxon>Cestoda</taxon>
        <taxon>Eucestoda</taxon>
        <taxon>Cyclophyllidea</taxon>
        <taxon>Taeniidae</taxon>
        <taxon>Echinococcus</taxon>
    </lineage>
</organism>
<dbReference type="OrthoDB" id="10260455at2759"/>
<proteinExistence type="predicted"/>
<accession>A0A068YD18</accession>
<feature type="domain" description="EF-hand" evidence="2">
    <location>
        <begin position="65"/>
        <end position="100"/>
    </location>
</feature>
<sequence length="160" mass="18470">MDYRKCPKFIEAERYLDEKRIPELLHNLSSLVVFNRPENPIEYMISILEKLKAAQHGRGENPFIFTLANAESIFHMLDPNMRGYVTFEQYKHGLETLGITEFDIMPRGIGKNTITKEVFLAAAQKGLDHLSSTYQHIPGFPSSHVEKDQREETKLDQNTC</sequence>
<name>A0A068YD18_ECHMU</name>
<dbReference type="GO" id="GO:0005509">
    <property type="term" value="F:calcium ion binding"/>
    <property type="evidence" value="ECO:0007669"/>
    <property type="project" value="InterPro"/>
</dbReference>
<evidence type="ECO:0000313" key="4">
    <source>
        <dbReference type="Proteomes" id="UP000017246"/>
    </source>
</evidence>
<reference evidence="3" key="2">
    <citation type="submission" date="2015-11" db="EMBL/GenBank/DDBJ databases">
        <authorList>
            <person name="Zhang Y."/>
            <person name="Guo Z."/>
        </authorList>
    </citation>
    <scope>NUCLEOTIDE SEQUENCE</scope>
</reference>
<dbReference type="AlphaFoldDB" id="A0A068YD18"/>
<evidence type="ECO:0000256" key="1">
    <source>
        <dbReference type="SAM" id="MobiDB-lite"/>
    </source>
</evidence>
<dbReference type="EMBL" id="LN902841">
    <property type="protein sequence ID" value="CDS41187.1"/>
    <property type="molecule type" value="Genomic_DNA"/>
</dbReference>
<feature type="compositionally biased region" description="Basic and acidic residues" evidence="1">
    <location>
        <begin position="144"/>
        <end position="160"/>
    </location>
</feature>
<evidence type="ECO:0000259" key="2">
    <source>
        <dbReference type="PROSITE" id="PS50222"/>
    </source>
</evidence>
<dbReference type="eggNOG" id="ENOG502S6BT">
    <property type="taxonomic scope" value="Eukaryota"/>
</dbReference>
<feature type="region of interest" description="Disordered" evidence="1">
    <location>
        <begin position="139"/>
        <end position="160"/>
    </location>
</feature>
<dbReference type="InterPro" id="IPR056587">
    <property type="entry name" value="EF_EFCAB10_C"/>
</dbReference>
<keyword evidence="4" id="KW-1185">Reference proteome</keyword>